<feature type="region of interest" description="Disordered" evidence="2">
    <location>
        <begin position="439"/>
        <end position="471"/>
    </location>
</feature>
<dbReference type="InterPro" id="IPR036875">
    <property type="entry name" value="Znf_CCHC_sf"/>
</dbReference>
<dbReference type="Proteomes" id="UP000595140">
    <property type="component" value="Unassembled WGS sequence"/>
</dbReference>
<evidence type="ECO:0000313" key="5">
    <source>
        <dbReference type="Proteomes" id="UP000595140"/>
    </source>
</evidence>
<evidence type="ECO:0000256" key="2">
    <source>
        <dbReference type="SAM" id="MobiDB-lite"/>
    </source>
</evidence>
<protein>
    <recommendedName>
        <fullName evidence="3">CCHC-type domain-containing protein</fullName>
    </recommendedName>
</protein>
<evidence type="ECO:0000256" key="1">
    <source>
        <dbReference type="PROSITE-ProRule" id="PRU00047"/>
    </source>
</evidence>
<feature type="compositionally biased region" description="Polar residues" evidence="2">
    <location>
        <begin position="323"/>
        <end position="349"/>
    </location>
</feature>
<keyword evidence="1" id="KW-0862">Zinc</keyword>
<dbReference type="EMBL" id="OOIL02005477">
    <property type="protein sequence ID" value="VFQ94756.1"/>
    <property type="molecule type" value="Genomic_DNA"/>
</dbReference>
<proteinExistence type="predicted"/>
<dbReference type="PANTHER" id="PTHR34482">
    <property type="entry name" value="DNA DAMAGE-INDUCIBLE PROTEIN 1-LIKE"/>
    <property type="match status" value="1"/>
</dbReference>
<evidence type="ECO:0000313" key="4">
    <source>
        <dbReference type="EMBL" id="VFQ94756.1"/>
    </source>
</evidence>
<gene>
    <name evidence="4" type="ORF">CCAM_LOCUS36532</name>
</gene>
<dbReference type="GO" id="GO:0003676">
    <property type="term" value="F:nucleic acid binding"/>
    <property type="evidence" value="ECO:0007669"/>
    <property type="project" value="InterPro"/>
</dbReference>
<dbReference type="PROSITE" id="PS50158">
    <property type="entry name" value="ZF_CCHC"/>
    <property type="match status" value="2"/>
</dbReference>
<keyword evidence="1" id="KW-0863">Zinc-finger</keyword>
<reference evidence="4 5" key="1">
    <citation type="submission" date="2018-04" db="EMBL/GenBank/DDBJ databases">
        <authorList>
            <person name="Vogel A."/>
        </authorList>
    </citation>
    <scope>NUCLEOTIDE SEQUENCE [LARGE SCALE GENOMIC DNA]</scope>
</reference>
<accession>A0A484N2U8</accession>
<keyword evidence="5" id="KW-1185">Reference proteome</keyword>
<evidence type="ECO:0000259" key="3">
    <source>
        <dbReference type="PROSITE" id="PS50158"/>
    </source>
</evidence>
<keyword evidence="1" id="KW-0479">Metal-binding</keyword>
<dbReference type="GO" id="GO:0008270">
    <property type="term" value="F:zinc ion binding"/>
    <property type="evidence" value="ECO:0007669"/>
    <property type="project" value="UniProtKB-KW"/>
</dbReference>
<feature type="domain" description="CCHC-type" evidence="3">
    <location>
        <begin position="489"/>
        <end position="504"/>
    </location>
</feature>
<dbReference type="InterPro" id="IPR001878">
    <property type="entry name" value="Znf_CCHC"/>
</dbReference>
<sequence length="618" mass="70149">MFQDELATAQEKLKKEVELVMKQVKELTNSVEVPTFEGRTDPEKFLKWLAKVEHIFTIKDIPEDKMIKLVTAKFQRHASTWWTNISSRRKLEGKAKVQTWEKMRKLLTKKFLPRDYKFKVGNYAIMCPNKRKVIFTQDVEEQGALEQTQVHDGKKSEAVEQKNLMNEPLRFLEEEEEEEEEEKLKGIHEGIQGTKNTYPKCSKLHSQVPFSQAPRHSFIEDEDVSKFHSSPYEEPKEHLSLRANSFEQGEDVISGHALPKLMDVPQVFKQIKEFMGLCLGCGKEGHFCKDCPTNPGRAFPIAEVQTQTDGQRPVQGQRMDPNVNLNDNHSEGDSVSPQQLNANQNQNVPHQEAPHGGLAGIPQMDPALLMQLMQQMLEEEWRVCLRRPGKTLASYMSRLIKEVVRTREGAKLVVEQKANKMLVQVASVGKAYSGKRPLSGSGFQLSKKAKSGPAHSVASSSKTRPSKHPMCESCGRNHPGECWRSLGLCIGCGQSGHYRRDCPKHLLRRWLPDLPRVSVRRLGHSLSDPRNSGSLRLHHISRAGLQRGHTLCKGVSILILMSYLVDDEFCPMTRDHVSSGKRPEFTVEDRQLSIRPGVKDSKAFWITLNPHSPQALKQ</sequence>
<dbReference type="OrthoDB" id="1934635at2759"/>
<dbReference type="AlphaFoldDB" id="A0A484N2U8"/>
<organism evidence="4 5">
    <name type="scientific">Cuscuta campestris</name>
    <dbReference type="NCBI Taxonomy" id="132261"/>
    <lineage>
        <taxon>Eukaryota</taxon>
        <taxon>Viridiplantae</taxon>
        <taxon>Streptophyta</taxon>
        <taxon>Embryophyta</taxon>
        <taxon>Tracheophyta</taxon>
        <taxon>Spermatophyta</taxon>
        <taxon>Magnoliopsida</taxon>
        <taxon>eudicotyledons</taxon>
        <taxon>Gunneridae</taxon>
        <taxon>Pentapetalae</taxon>
        <taxon>asterids</taxon>
        <taxon>lamiids</taxon>
        <taxon>Solanales</taxon>
        <taxon>Convolvulaceae</taxon>
        <taxon>Cuscuteae</taxon>
        <taxon>Cuscuta</taxon>
        <taxon>Cuscuta subgen. Grammica</taxon>
        <taxon>Cuscuta sect. Cleistogrammica</taxon>
    </lineage>
</organism>
<dbReference type="SUPFAM" id="SSF57756">
    <property type="entry name" value="Retrovirus zinc finger-like domains"/>
    <property type="match status" value="1"/>
</dbReference>
<name>A0A484N2U8_9ASTE</name>
<dbReference type="Gene3D" id="4.10.60.10">
    <property type="entry name" value="Zinc finger, CCHC-type"/>
    <property type="match status" value="1"/>
</dbReference>
<dbReference type="SMART" id="SM00343">
    <property type="entry name" value="ZnF_C2HC"/>
    <property type="match status" value="2"/>
</dbReference>
<feature type="domain" description="CCHC-type" evidence="3">
    <location>
        <begin position="278"/>
        <end position="292"/>
    </location>
</feature>
<feature type="region of interest" description="Disordered" evidence="2">
    <location>
        <begin position="306"/>
        <end position="361"/>
    </location>
</feature>